<proteinExistence type="predicted"/>
<dbReference type="EMBL" id="VSRR010018692">
    <property type="protein sequence ID" value="MPC61602.1"/>
    <property type="molecule type" value="Genomic_DNA"/>
</dbReference>
<dbReference type="Proteomes" id="UP000324222">
    <property type="component" value="Unassembled WGS sequence"/>
</dbReference>
<reference evidence="1 2" key="1">
    <citation type="submission" date="2019-05" db="EMBL/GenBank/DDBJ databases">
        <title>Another draft genome of Portunus trituberculatus and its Hox gene families provides insights of decapod evolution.</title>
        <authorList>
            <person name="Jeong J.-H."/>
            <person name="Song I."/>
            <person name="Kim S."/>
            <person name="Choi T."/>
            <person name="Kim D."/>
            <person name="Ryu S."/>
            <person name="Kim W."/>
        </authorList>
    </citation>
    <scope>NUCLEOTIDE SEQUENCE [LARGE SCALE GENOMIC DNA]</scope>
    <source>
        <tissue evidence="1">Muscle</tissue>
    </source>
</reference>
<name>A0A5B7GRW5_PORTR</name>
<comment type="caution">
    <text evidence="1">The sequence shown here is derived from an EMBL/GenBank/DDBJ whole genome shotgun (WGS) entry which is preliminary data.</text>
</comment>
<gene>
    <name evidence="1" type="ORF">E2C01_055676</name>
</gene>
<dbReference type="AlphaFoldDB" id="A0A5B7GRW5"/>
<organism evidence="1 2">
    <name type="scientific">Portunus trituberculatus</name>
    <name type="common">Swimming crab</name>
    <name type="synonym">Neptunus trituberculatus</name>
    <dbReference type="NCBI Taxonomy" id="210409"/>
    <lineage>
        <taxon>Eukaryota</taxon>
        <taxon>Metazoa</taxon>
        <taxon>Ecdysozoa</taxon>
        <taxon>Arthropoda</taxon>
        <taxon>Crustacea</taxon>
        <taxon>Multicrustacea</taxon>
        <taxon>Malacostraca</taxon>
        <taxon>Eumalacostraca</taxon>
        <taxon>Eucarida</taxon>
        <taxon>Decapoda</taxon>
        <taxon>Pleocyemata</taxon>
        <taxon>Brachyura</taxon>
        <taxon>Eubrachyura</taxon>
        <taxon>Portunoidea</taxon>
        <taxon>Portunidae</taxon>
        <taxon>Portuninae</taxon>
        <taxon>Portunus</taxon>
    </lineage>
</organism>
<keyword evidence="2" id="KW-1185">Reference proteome</keyword>
<accession>A0A5B7GRW5</accession>
<protein>
    <submittedName>
        <fullName evidence="1">Uncharacterized protein</fullName>
    </submittedName>
</protein>
<sequence length="171" mass="19393">MPRSSSAVASIVAKCETNKNAAVHTSNAHQPNLAFLLQPPLRMVGTRLPTVEGKESDLDIFRCVIRETYKKMTQKYWSVASRKCREQKVKRETTESGVCKKLFVKWNEPYKVEVLSNDGGYVLKDPFTGKLLKRAAVKMKPFCGEEQYLLEPQDTVSYVHLKTEVLPPQGM</sequence>
<evidence type="ECO:0000313" key="1">
    <source>
        <dbReference type="EMBL" id="MPC61602.1"/>
    </source>
</evidence>
<evidence type="ECO:0000313" key="2">
    <source>
        <dbReference type="Proteomes" id="UP000324222"/>
    </source>
</evidence>